<dbReference type="InterPro" id="IPR001296">
    <property type="entry name" value="Glyco_trans_1"/>
</dbReference>
<keyword evidence="1" id="KW-0808">Transferase</keyword>
<protein>
    <recommendedName>
        <fullName evidence="2">Glycosyl transferase family 1 domain-containing protein</fullName>
    </recommendedName>
</protein>
<dbReference type="RefSeq" id="WP_286344261.1">
    <property type="nucleotide sequence ID" value="NZ_AP027732.1"/>
</dbReference>
<accession>A0ABM8GSS5</accession>
<evidence type="ECO:0000313" key="3">
    <source>
        <dbReference type="EMBL" id="BDZ51512.1"/>
    </source>
</evidence>
<dbReference type="Pfam" id="PF00534">
    <property type="entry name" value="Glycos_transf_1"/>
    <property type="match status" value="1"/>
</dbReference>
<dbReference type="SUPFAM" id="SSF53756">
    <property type="entry name" value="UDP-Glycosyltransferase/glycogen phosphorylase"/>
    <property type="match status" value="1"/>
</dbReference>
<gene>
    <name evidence="3" type="ORF">GCM10025867_37530</name>
</gene>
<evidence type="ECO:0000313" key="4">
    <source>
        <dbReference type="Proteomes" id="UP001321486"/>
    </source>
</evidence>
<evidence type="ECO:0000259" key="2">
    <source>
        <dbReference type="Pfam" id="PF00534"/>
    </source>
</evidence>
<dbReference type="Proteomes" id="UP001321486">
    <property type="component" value="Chromosome"/>
</dbReference>
<dbReference type="PANTHER" id="PTHR46401:SF2">
    <property type="entry name" value="GLYCOSYLTRANSFERASE WBBK-RELATED"/>
    <property type="match status" value="1"/>
</dbReference>
<dbReference type="PANTHER" id="PTHR46401">
    <property type="entry name" value="GLYCOSYLTRANSFERASE WBBK-RELATED"/>
    <property type="match status" value="1"/>
</dbReference>
<organism evidence="3 4">
    <name type="scientific">Frondihabitans sucicola</name>
    <dbReference type="NCBI Taxonomy" id="1268041"/>
    <lineage>
        <taxon>Bacteria</taxon>
        <taxon>Bacillati</taxon>
        <taxon>Actinomycetota</taxon>
        <taxon>Actinomycetes</taxon>
        <taxon>Micrococcales</taxon>
        <taxon>Microbacteriaceae</taxon>
        <taxon>Frondihabitans</taxon>
    </lineage>
</organism>
<proteinExistence type="predicted"/>
<evidence type="ECO:0000256" key="1">
    <source>
        <dbReference type="ARBA" id="ARBA00022679"/>
    </source>
</evidence>
<dbReference type="Gene3D" id="3.40.50.2000">
    <property type="entry name" value="Glycogen Phosphorylase B"/>
    <property type="match status" value="1"/>
</dbReference>
<reference evidence="4" key="1">
    <citation type="journal article" date="2019" name="Int. J. Syst. Evol. Microbiol.">
        <title>The Global Catalogue of Microorganisms (GCM) 10K type strain sequencing project: providing services to taxonomists for standard genome sequencing and annotation.</title>
        <authorList>
            <consortium name="The Broad Institute Genomics Platform"/>
            <consortium name="The Broad Institute Genome Sequencing Center for Infectious Disease"/>
            <person name="Wu L."/>
            <person name="Ma J."/>
        </authorList>
    </citation>
    <scope>NUCLEOTIDE SEQUENCE [LARGE SCALE GENOMIC DNA]</scope>
    <source>
        <strain evidence="4">NBRC 108728</strain>
    </source>
</reference>
<feature type="domain" description="Glycosyl transferase family 1" evidence="2">
    <location>
        <begin position="321"/>
        <end position="477"/>
    </location>
</feature>
<dbReference type="EMBL" id="AP027732">
    <property type="protein sequence ID" value="BDZ51512.1"/>
    <property type="molecule type" value="Genomic_DNA"/>
</dbReference>
<name>A0ABM8GSS5_9MICO</name>
<keyword evidence="4" id="KW-1185">Reference proteome</keyword>
<sequence length="514" mass="56027">MPRVDTTELQRALRARLVRVAATLGVTVGDTSTAAEVLDTLSRSVASSHDDRQVWLLHIGITGIFPEPDDLARLSRALVLSTPATAMISALEGTIQAGSRSFSALRSIEIVTGEVLVDVDFCARWEHNTGIQRVVRHTVPEWQDDPDRPHRLVAWTVDNSGYVPLTERQRDRVLHWNDRRFEKVVDDPVTNAELETAAILVPWESTLLLAEVPADGVCPEIACLAADSPNTVSAIGYDAIPLISADTLPNAESERFAHYLSVVKHVDVVAGISESASDEFRGFVDMLPSQGVEGPSVVAVSLATEVSEIARRAVASVVVDPKEPPIILSVGSHEPRKNQDAALFAAEVLFREGHDFRIVFIGGGSRQATYRFDRKVAELRKEGMRVESHRRLGDEDLWSFFARARFSVFASLHEGFGLPVAESLAFGTPVLTSDFGSLDEVAAAGGCLQVDPRDDEQIVAAMRTLLTDDVALSGLRREIEGQTQKTWKTYADELWQAAVVPLAPAAASATESLR</sequence>